<evidence type="ECO:0000313" key="2">
    <source>
        <dbReference type="Proteomes" id="UP000464865"/>
    </source>
</evidence>
<reference evidence="1 2" key="1">
    <citation type="submission" date="2020-02" db="EMBL/GenBank/DDBJ databases">
        <title>Plant-Promoting Endophytic Bacterium Rhizobium oryzihabitans sp. nov., Isolated from the Root of Rice.</title>
        <authorList>
            <person name="zhao J."/>
            <person name="Zhang G."/>
        </authorList>
    </citation>
    <scope>NUCLEOTIDE SEQUENCE [LARGE SCALE GENOMIC DNA]</scope>
    <source>
        <strain evidence="1 2">M15</strain>
    </source>
</reference>
<protein>
    <submittedName>
        <fullName evidence="1">Uncharacterized protein</fullName>
    </submittedName>
</protein>
<accession>A0A7L5BH23</accession>
<keyword evidence="2" id="KW-1185">Reference proteome</keyword>
<gene>
    <name evidence="1" type="ORF">G3A56_09060</name>
</gene>
<dbReference type="AlphaFoldDB" id="A0A7L5BH23"/>
<dbReference type="KEGG" id="roy:G3A56_09060"/>
<organism evidence="1 2">
    <name type="scientific">Rhizobium oryzihabitans</name>
    <dbReference type="NCBI Taxonomy" id="2267833"/>
    <lineage>
        <taxon>Bacteria</taxon>
        <taxon>Pseudomonadati</taxon>
        <taxon>Pseudomonadota</taxon>
        <taxon>Alphaproteobacteria</taxon>
        <taxon>Hyphomicrobiales</taxon>
        <taxon>Rhizobiaceae</taxon>
        <taxon>Rhizobium/Agrobacterium group</taxon>
        <taxon>Rhizobium</taxon>
    </lineage>
</organism>
<sequence>MREIDGFKDGAAYRHIKAPIDEAVNELTVKRRQAGEDFENLYSVYSKEERRSMTRLQSIPELNGQFSKWDLISLALNVGNEGNFQRLTDLRVKGHFTPGQIDMALSRLDARDWKFVQSAWDLIDGYWPEIEAREKRVTGVAPEKIAAREVQTKFGTFKGGYYPLKYDAEISSLARDDDLHDLAASMTGGRFGKAQTKNGHTKERSNSSGRPVLIDIGVLHGHVNQVMHDLALSEVVANAWRILQNNEVKSAFLDRGMKSDFDALEVWLQDVASGEVRGADFMNRWARKLKSGFTVSKLAFNLTTVLLQPTGIAQSFVVVGKKNMLLGMQDVFRRPLSGPGSAASIIIDKSPFMRERETTFNKDVYDILGEVRAGPSQNRVSQFTSDYLAPWGFWLMQKAQFYTVDMPTWLAGYRQALDEGKGEADAIAHADRIVARAAASGNFSDRTPIERGSLSRSVRQNDVVRLFTALGSYMFAKFNVAYEKTRQTEFRDPRQVLSWTSDMVMLFTVEAVLAALVRGQLPWGDDDDEEDGWAEFLAKQTALSAAGTLPFIRDAASAVQGFSGGGAYGSIMDTIARPLFQASQGDVDKAFIRSLVDAGGLFLHMPSTQINRFVDATWRQAEGEDVSPLEYIMGKSK</sequence>
<dbReference type="Proteomes" id="UP000464865">
    <property type="component" value="Chromosome M15-11"/>
</dbReference>
<dbReference type="EMBL" id="CP048632">
    <property type="protein sequence ID" value="QIB38119.1"/>
    <property type="molecule type" value="Genomic_DNA"/>
</dbReference>
<name>A0A7L5BH23_9HYPH</name>
<dbReference type="RefSeq" id="WP_164056297.1">
    <property type="nucleotide sequence ID" value="NZ_CP048632.1"/>
</dbReference>
<evidence type="ECO:0000313" key="1">
    <source>
        <dbReference type="EMBL" id="QIB38119.1"/>
    </source>
</evidence>
<proteinExistence type="predicted"/>